<dbReference type="InterPro" id="IPR008928">
    <property type="entry name" value="6-hairpin_glycosidase_sf"/>
</dbReference>
<dbReference type="STRING" id="192904.SAMN04488514_1237"/>
<evidence type="ECO:0000313" key="4">
    <source>
        <dbReference type="Proteomes" id="UP000199440"/>
    </source>
</evidence>
<keyword evidence="2" id="KW-0413">Isomerase</keyword>
<accession>A0A1G9YHH3</accession>
<dbReference type="Pfam" id="PF07221">
    <property type="entry name" value="GlcNAc_2-epim"/>
    <property type="match status" value="1"/>
</dbReference>
<reference evidence="4" key="1">
    <citation type="submission" date="2016-10" db="EMBL/GenBank/DDBJ databases">
        <authorList>
            <person name="Varghese N."/>
            <person name="Submissions S."/>
        </authorList>
    </citation>
    <scope>NUCLEOTIDE SEQUENCE [LARGE SCALE GENOMIC DNA]</scope>
    <source>
        <strain evidence="4">DSM 19886</strain>
    </source>
</reference>
<dbReference type="RefSeq" id="WP_089895717.1">
    <property type="nucleotide sequence ID" value="NZ_FNGV01000023.1"/>
</dbReference>
<dbReference type="EMBL" id="FNGV01000023">
    <property type="protein sequence ID" value="SDN08537.1"/>
    <property type="molecule type" value="Genomic_DNA"/>
</dbReference>
<dbReference type="FunFam" id="1.50.10.10:FF:000021">
    <property type="entry name" value="N-acylglucosamine 2-epimerase"/>
    <property type="match status" value="1"/>
</dbReference>
<dbReference type="AlphaFoldDB" id="A0A1G9YHH3"/>
<organism evidence="3 4">
    <name type="scientific">Kriegella aquimaris</name>
    <dbReference type="NCBI Taxonomy" id="192904"/>
    <lineage>
        <taxon>Bacteria</taxon>
        <taxon>Pseudomonadati</taxon>
        <taxon>Bacteroidota</taxon>
        <taxon>Flavobacteriia</taxon>
        <taxon>Flavobacteriales</taxon>
        <taxon>Flavobacteriaceae</taxon>
        <taxon>Kriegella</taxon>
    </lineage>
</organism>
<proteinExistence type="inferred from homology"/>
<dbReference type="GO" id="GO:0005975">
    <property type="term" value="P:carbohydrate metabolic process"/>
    <property type="evidence" value="ECO:0007669"/>
    <property type="project" value="InterPro"/>
</dbReference>
<gene>
    <name evidence="3" type="ORF">SAMN04488514_1237</name>
</gene>
<dbReference type="InterPro" id="IPR010819">
    <property type="entry name" value="AGE/CE"/>
</dbReference>
<keyword evidence="4" id="KW-1185">Reference proteome</keyword>
<dbReference type="SUPFAM" id="SSF48208">
    <property type="entry name" value="Six-hairpin glycosidases"/>
    <property type="match status" value="1"/>
</dbReference>
<sequence length="391" mass="46048">MNFKKYADSYRDALLNDVVPFWEKNSPDWEFGGYFTCLDREGKVYDKDKFIWLQCRQVWLFSMLYNNVEQKKEWLDIALLGADFLKKYGMDKEGNWYFSLTREGKPLVQPYNIFSDCFAVMAFAQLGKATGKEEYDNIARDTFRNILERRDHPKGIYDKTFQGTRPMKNFALPMILSNLVLEVEHLIEPELVGKTIDYAVHEVMEVFYRKEHGFILENVASDGGFIDTFDGRLVCPGHGLESMWFVMDIGVRNKDNDLIHKAKDIALELLEYGWDKDYKGIFYFKDAKGYPLDRLDGNQKLWWVHQEAMLAMLKGYALTGDEKCWKWFEKVHDYAWNHFSDKENGEWFGYLDQKGEVLLSLKGGKWKGCFHTPRFLYQGWKTLESTNKNNV</sequence>
<dbReference type="InterPro" id="IPR034116">
    <property type="entry name" value="AGE_dom"/>
</dbReference>
<dbReference type="OrthoDB" id="618431at2"/>
<evidence type="ECO:0000256" key="2">
    <source>
        <dbReference type="ARBA" id="ARBA00023235"/>
    </source>
</evidence>
<dbReference type="PANTHER" id="PTHR15108">
    <property type="entry name" value="N-ACYLGLUCOSAMINE-2-EPIMERASE"/>
    <property type="match status" value="1"/>
</dbReference>
<dbReference type="CDD" id="cd00249">
    <property type="entry name" value="AGE"/>
    <property type="match status" value="1"/>
</dbReference>
<evidence type="ECO:0000256" key="1">
    <source>
        <dbReference type="ARBA" id="ARBA00008558"/>
    </source>
</evidence>
<dbReference type="InterPro" id="IPR012341">
    <property type="entry name" value="6hp_glycosidase-like_sf"/>
</dbReference>
<dbReference type="Gene3D" id="1.50.10.10">
    <property type="match status" value="1"/>
</dbReference>
<dbReference type="GO" id="GO:0016853">
    <property type="term" value="F:isomerase activity"/>
    <property type="evidence" value="ECO:0007669"/>
    <property type="project" value="UniProtKB-KW"/>
</dbReference>
<comment type="similarity">
    <text evidence="1">Belongs to the N-acylglucosamine 2-epimerase family.</text>
</comment>
<protein>
    <submittedName>
        <fullName evidence="3">N-acylglucosamine 2-epimerase</fullName>
    </submittedName>
</protein>
<name>A0A1G9YHH3_9FLAO</name>
<evidence type="ECO:0000313" key="3">
    <source>
        <dbReference type="EMBL" id="SDN08537.1"/>
    </source>
</evidence>
<dbReference type="Proteomes" id="UP000199440">
    <property type="component" value="Unassembled WGS sequence"/>
</dbReference>